<evidence type="ECO:0000313" key="3">
    <source>
        <dbReference type="EMBL" id="KEJ82611.1"/>
    </source>
</evidence>
<comment type="caution">
    <text evidence="3">The sequence shown here is derived from an EMBL/GenBank/DDBJ whole genome shotgun (WGS) entry which is preliminary data.</text>
</comment>
<dbReference type="AlphaFoldDB" id="A0A073HZI5"/>
<keyword evidence="2" id="KW-0812">Transmembrane</keyword>
<feature type="compositionally biased region" description="Polar residues" evidence="1">
    <location>
        <begin position="139"/>
        <end position="153"/>
    </location>
</feature>
<name>A0A073HZI5_9SPIT</name>
<feature type="transmembrane region" description="Helical" evidence="2">
    <location>
        <begin position="218"/>
        <end position="241"/>
    </location>
</feature>
<feature type="region of interest" description="Disordered" evidence="1">
    <location>
        <begin position="106"/>
        <end position="187"/>
    </location>
</feature>
<evidence type="ECO:0000256" key="1">
    <source>
        <dbReference type="SAM" id="MobiDB-lite"/>
    </source>
</evidence>
<protein>
    <submittedName>
        <fullName evidence="3">Uncharacterized protein</fullName>
    </submittedName>
</protein>
<reference evidence="4" key="1">
    <citation type="journal article" date="2014" name="Cell">
        <title>The Architecture of a Scrambled Genome Reveals Massive Levels of Genomic Rearrangement during Development.</title>
        <authorList>
            <person name="Chen X."/>
            <person name="Bracht J.R."/>
            <person name="Goldman A.D."/>
            <person name="Dolzhenko E."/>
            <person name="Clay D.M."/>
            <person name="Swart E.C."/>
            <person name="Perlman D.H."/>
            <person name="Doak T.G."/>
            <person name="Stuart A."/>
            <person name="Amemiya C.T."/>
            <person name="Sebra R.P."/>
            <person name="Landweber L.F."/>
        </authorList>
    </citation>
    <scope>NUCLEOTIDE SEQUENCE [LARGE SCALE GENOMIC DNA]</scope>
    <source>
        <strain evidence="4">JRB310</strain>
    </source>
</reference>
<accession>A0A073HZI5</accession>
<sequence length="359" mass="42081">METNQVRDPEDCGVLATLIINHLLRIGWTTSVSDFAKDWLNMQRYYLMFNLEVGFSKMEIGRSGKAISEEETIREMERKSELIWQGADDEMGTSSYTMTLRLTDGTNQSQGKLQEDNQSKNSLNVKGDSARQSRKKQQWRNTYSRIKPSQNQRGVRIKKPRQETRSKDSKAKIKMHQAESTTKRREKNQTLVKKAYSNEMRAGNCIEMINDHGSFELLYFPVIMLSIYFANLITQSILLLLTKFQINLSDIKLFLNSIKSPKISQSLKKSTKLSQTLLFSTQFQKLKSDNIFKKQYQLLSLSYSQFNIKNQLVETHFVLDISQIQISLRKFYQKFIYNQNHFFLQKLKKSNILLRYFSF</sequence>
<evidence type="ECO:0000313" key="4">
    <source>
        <dbReference type="Proteomes" id="UP000053232"/>
    </source>
</evidence>
<dbReference type="Proteomes" id="UP000053232">
    <property type="component" value="Unassembled WGS sequence"/>
</dbReference>
<keyword evidence="2" id="KW-0472">Membrane</keyword>
<proteinExistence type="predicted"/>
<gene>
    <name evidence="3" type="ORF">OXYTRIMIC_803</name>
</gene>
<dbReference type="EMBL" id="ARYC01011336">
    <property type="protein sequence ID" value="KEJ82611.1"/>
    <property type="molecule type" value="Genomic_DNA"/>
</dbReference>
<keyword evidence="4" id="KW-1185">Reference proteome</keyword>
<feature type="compositionally biased region" description="Basic and acidic residues" evidence="1">
    <location>
        <begin position="160"/>
        <end position="171"/>
    </location>
</feature>
<organism evidence="3 4">
    <name type="scientific">Oxytricha trifallax</name>
    <dbReference type="NCBI Taxonomy" id="1172189"/>
    <lineage>
        <taxon>Eukaryota</taxon>
        <taxon>Sar</taxon>
        <taxon>Alveolata</taxon>
        <taxon>Ciliophora</taxon>
        <taxon>Intramacronucleata</taxon>
        <taxon>Spirotrichea</taxon>
        <taxon>Stichotrichia</taxon>
        <taxon>Sporadotrichida</taxon>
        <taxon>Oxytrichidae</taxon>
        <taxon>Oxytrichinae</taxon>
        <taxon>Oxytricha</taxon>
    </lineage>
</organism>
<keyword evidence="2" id="KW-1133">Transmembrane helix</keyword>
<evidence type="ECO:0000256" key="2">
    <source>
        <dbReference type="SAM" id="Phobius"/>
    </source>
</evidence>